<evidence type="ECO:0000256" key="6">
    <source>
        <dbReference type="ARBA" id="ARBA00013119"/>
    </source>
</evidence>
<keyword evidence="8" id="KW-0963">Cytoplasm</keyword>
<evidence type="ECO:0000256" key="8">
    <source>
        <dbReference type="ARBA" id="ARBA00022490"/>
    </source>
</evidence>
<protein>
    <recommendedName>
        <fullName evidence="7">Glyceraldehyde-3-phosphate dehydrogenase</fullName>
        <ecNumber evidence="6">1.2.1.12</ecNumber>
    </recommendedName>
    <alternativeName>
        <fullName evidence="18">Peptidyl-cysteine S-nitrosylase GAPDH</fullName>
    </alternativeName>
</protein>
<comment type="catalytic activity">
    <reaction evidence="20">
        <text>D-glyceraldehyde 3-phosphate + phosphate + NAD(+) = (2R)-3-phospho-glyceroyl phosphate + NADH + H(+)</text>
        <dbReference type="Rhea" id="RHEA:10300"/>
        <dbReference type="ChEBI" id="CHEBI:15378"/>
        <dbReference type="ChEBI" id="CHEBI:43474"/>
        <dbReference type="ChEBI" id="CHEBI:57540"/>
        <dbReference type="ChEBI" id="CHEBI:57604"/>
        <dbReference type="ChEBI" id="CHEBI:57945"/>
        <dbReference type="ChEBI" id="CHEBI:59776"/>
        <dbReference type="EC" id="1.2.1.12"/>
    </reaction>
</comment>
<evidence type="ECO:0000256" key="20">
    <source>
        <dbReference type="ARBA" id="ARBA00047698"/>
    </source>
</evidence>
<comment type="similarity">
    <text evidence="5">Belongs to the glyceraldehyde-3-phosphate dehydrogenase family.</text>
</comment>
<dbReference type="GO" id="GO:0006417">
    <property type="term" value="P:regulation of translation"/>
    <property type="evidence" value="ECO:0007669"/>
    <property type="project" value="UniProtKB-KW"/>
</dbReference>
<evidence type="ECO:0000256" key="12">
    <source>
        <dbReference type="ARBA" id="ARBA00022845"/>
    </source>
</evidence>
<organism evidence="23 24">
    <name type="scientific">Lynx pardinus</name>
    <name type="common">Iberian lynx</name>
    <name type="synonym">Felis pardina</name>
    <dbReference type="NCBI Taxonomy" id="191816"/>
    <lineage>
        <taxon>Eukaryota</taxon>
        <taxon>Metazoa</taxon>
        <taxon>Chordata</taxon>
        <taxon>Craniata</taxon>
        <taxon>Vertebrata</taxon>
        <taxon>Euteleostomi</taxon>
        <taxon>Mammalia</taxon>
        <taxon>Eutheria</taxon>
        <taxon>Laurasiatheria</taxon>
        <taxon>Carnivora</taxon>
        <taxon>Feliformia</taxon>
        <taxon>Felidae</taxon>
        <taxon>Felinae</taxon>
        <taxon>Lynx</taxon>
    </lineage>
</organism>
<gene>
    <name evidence="23" type="ORF">LYPA_23C005895</name>
</gene>
<evidence type="ECO:0000256" key="2">
    <source>
        <dbReference type="ARBA" id="ARBA00004245"/>
    </source>
</evidence>
<evidence type="ECO:0000256" key="16">
    <source>
        <dbReference type="ARBA" id="ARBA00023212"/>
    </source>
</evidence>
<dbReference type="GO" id="GO:0004365">
    <property type="term" value="F:glyceraldehyde-3-phosphate dehydrogenase (NAD+) (phosphorylating) activity"/>
    <property type="evidence" value="ECO:0007669"/>
    <property type="project" value="UniProtKB-EC"/>
</dbReference>
<keyword evidence="24" id="KW-1185">Reference proteome</keyword>
<comment type="catalytic activity">
    <reaction evidence="21">
        <text>S-nitroso-L-cysteinyl-[GAPDH] + L-cysteinyl-[protein] = L-cysteinyl-[GAPDH] + S-nitroso-L-cysteinyl-[protein]</text>
        <dbReference type="Rhea" id="RHEA:66684"/>
        <dbReference type="Rhea" id="RHEA-COMP:10131"/>
        <dbReference type="Rhea" id="RHEA-COMP:17089"/>
        <dbReference type="Rhea" id="RHEA-COMP:17090"/>
        <dbReference type="Rhea" id="RHEA-COMP:17091"/>
        <dbReference type="ChEBI" id="CHEBI:29950"/>
        <dbReference type="ChEBI" id="CHEBI:149494"/>
    </reaction>
    <physiologicalReaction direction="left-to-right" evidence="21">
        <dbReference type="Rhea" id="RHEA:66685"/>
    </physiologicalReaction>
</comment>
<dbReference type="GO" id="GO:0006096">
    <property type="term" value="P:glycolytic process"/>
    <property type="evidence" value="ECO:0007669"/>
    <property type="project" value="UniProtKB-KW"/>
</dbReference>
<feature type="domain" description="Glyceraldehyde 3-phosphate dehydrogenase catalytic" evidence="22">
    <location>
        <begin position="12"/>
        <end position="102"/>
    </location>
</feature>
<accession>A0A485P8S4</accession>
<dbReference type="InterPro" id="IPR020829">
    <property type="entry name" value="GlycerAld_3-P_DH_cat"/>
</dbReference>
<evidence type="ECO:0000313" key="23">
    <source>
        <dbReference type="EMBL" id="VFV42535.1"/>
    </source>
</evidence>
<evidence type="ECO:0000256" key="10">
    <source>
        <dbReference type="ARBA" id="ARBA00022703"/>
    </source>
</evidence>
<evidence type="ECO:0000256" key="14">
    <source>
        <dbReference type="ARBA" id="ARBA00023027"/>
    </source>
</evidence>
<evidence type="ECO:0000313" key="24">
    <source>
        <dbReference type="Proteomes" id="UP000386466"/>
    </source>
</evidence>
<evidence type="ECO:0000256" key="18">
    <source>
        <dbReference type="ARBA" id="ARBA00031890"/>
    </source>
</evidence>
<evidence type="ECO:0000256" key="7">
    <source>
        <dbReference type="ARBA" id="ARBA00021022"/>
    </source>
</evidence>
<reference evidence="23 24" key="1">
    <citation type="submission" date="2019-01" db="EMBL/GenBank/DDBJ databases">
        <authorList>
            <person name="Alioto T."/>
            <person name="Alioto T."/>
        </authorList>
    </citation>
    <scope>NUCLEOTIDE SEQUENCE [LARGE SCALE GENOMIC DNA]</scope>
</reference>
<name>A0A485P8S4_LYNPA</name>
<keyword evidence="9" id="KW-0808">Transferase</keyword>
<evidence type="ECO:0000256" key="19">
    <source>
        <dbReference type="ARBA" id="ARBA00046997"/>
    </source>
</evidence>
<evidence type="ECO:0000256" key="1">
    <source>
        <dbReference type="ARBA" id="ARBA00004123"/>
    </source>
</evidence>
<keyword evidence="12" id="KW-0810">Translation regulation</keyword>
<dbReference type="EMBL" id="CAAGRJ010032232">
    <property type="protein sequence ID" value="VFV42535.1"/>
    <property type="molecule type" value="Genomic_DNA"/>
</dbReference>
<comment type="subcellular location">
    <subcellularLocation>
        <location evidence="2">Cytoplasm</location>
        <location evidence="2">Cytoskeleton</location>
    </subcellularLocation>
    <subcellularLocation>
        <location evidence="3">Cytoplasm</location>
        <location evidence="3">Cytosol</location>
    </subcellularLocation>
    <subcellularLocation>
        <location evidence="1">Nucleus</location>
    </subcellularLocation>
</comment>
<dbReference type="GO" id="GO:0006915">
    <property type="term" value="P:apoptotic process"/>
    <property type="evidence" value="ECO:0007669"/>
    <property type="project" value="UniProtKB-KW"/>
</dbReference>
<dbReference type="GO" id="GO:0005829">
    <property type="term" value="C:cytosol"/>
    <property type="evidence" value="ECO:0007669"/>
    <property type="project" value="UniProtKB-SubCell"/>
</dbReference>
<dbReference type="PRINTS" id="PR00078">
    <property type="entry name" value="G3PDHDRGNASE"/>
</dbReference>
<evidence type="ECO:0000256" key="21">
    <source>
        <dbReference type="ARBA" id="ARBA00048005"/>
    </source>
</evidence>
<evidence type="ECO:0000256" key="9">
    <source>
        <dbReference type="ARBA" id="ARBA00022679"/>
    </source>
</evidence>
<dbReference type="PANTHER" id="PTHR10836">
    <property type="entry name" value="GLYCERALDEHYDE 3-PHOSPHATE DEHYDROGENASE"/>
    <property type="match status" value="1"/>
</dbReference>
<dbReference type="SUPFAM" id="SSF55347">
    <property type="entry name" value="Glyceraldehyde-3-phosphate dehydrogenase-like, C-terminal domain"/>
    <property type="match status" value="1"/>
</dbReference>
<keyword evidence="17" id="KW-0539">Nucleus</keyword>
<evidence type="ECO:0000256" key="4">
    <source>
        <dbReference type="ARBA" id="ARBA00004869"/>
    </source>
</evidence>
<evidence type="ECO:0000259" key="22">
    <source>
        <dbReference type="Pfam" id="PF02800"/>
    </source>
</evidence>
<dbReference type="Gene3D" id="3.30.360.10">
    <property type="entry name" value="Dihydrodipicolinate Reductase, domain 2"/>
    <property type="match status" value="1"/>
</dbReference>
<evidence type="ECO:0000256" key="5">
    <source>
        <dbReference type="ARBA" id="ARBA00007406"/>
    </source>
</evidence>
<dbReference type="GO" id="GO:0016740">
    <property type="term" value="F:transferase activity"/>
    <property type="evidence" value="ECO:0007669"/>
    <property type="project" value="UniProtKB-KW"/>
</dbReference>
<keyword evidence="11" id="KW-0702">S-nitrosylation</keyword>
<dbReference type="EC" id="1.2.1.12" evidence="6"/>
<evidence type="ECO:0000256" key="11">
    <source>
        <dbReference type="ARBA" id="ARBA00022799"/>
    </source>
</evidence>
<keyword evidence="14" id="KW-0520">NAD</keyword>
<evidence type="ECO:0000256" key="13">
    <source>
        <dbReference type="ARBA" id="ARBA00023002"/>
    </source>
</evidence>
<sequence>MVGNASCATSCLASLAKVIYDNFGILEGLMTIVHTITVTQKTMDNPSGKLWHDGQGAAQNIVPADTGANKSISKVIPELNGMLIGMAFCVPTTNVSVTDLLCWRKLSNAMT</sequence>
<keyword evidence="10" id="KW-0053">Apoptosis</keyword>
<dbReference type="PANTHER" id="PTHR10836:SF111">
    <property type="entry name" value="GLYCERALDEHYDE-3-PHOSPHATE DEHYDROGENASE"/>
    <property type="match status" value="1"/>
</dbReference>
<comment type="pathway">
    <text evidence="4">Carbohydrate degradation; glycolysis; pyruvate from D-glyceraldehyde 3-phosphate: step 1/5.</text>
</comment>
<dbReference type="Proteomes" id="UP000386466">
    <property type="component" value="Unassembled WGS sequence"/>
</dbReference>
<keyword evidence="13" id="KW-0560">Oxidoreductase</keyword>
<dbReference type="GO" id="GO:0005634">
    <property type="term" value="C:nucleus"/>
    <property type="evidence" value="ECO:0007669"/>
    <property type="project" value="UniProtKB-SubCell"/>
</dbReference>
<keyword evidence="16" id="KW-0206">Cytoskeleton</keyword>
<dbReference type="InterPro" id="IPR020831">
    <property type="entry name" value="GlycerAld/Erythrose_P_DH"/>
</dbReference>
<dbReference type="GO" id="GO:0005856">
    <property type="term" value="C:cytoskeleton"/>
    <property type="evidence" value="ECO:0007669"/>
    <property type="project" value="UniProtKB-SubCell"/>
</dbReference>
<evidence type="ECO:0000256" key="3">
    <source>
        <dbReference type="ARBA" id="ARBA00004514"/>
    </source>
</evidence>
<comment type="subunit">
    <text evidence="19">Homotetramer. Interacts with TPPP; the interaction is direct. Interacts (when S-nitrosylated) with SIAH1; leading to nuclear translocation. Interacts with RILPL1/GOSPEL, leading to prevent the interaction between GAPDH and SIAH1 and prevent nuclear translocation. Interacts with CHP1; the interaction increases the binding of CHP1 with microtubules. Associates with microtubules. Interacts with EIF1AD, USP25, PRKCI and WARS1. Interacts with phosphorylated RPL13A; inhibited by oxidatively-modified low-densitity lipoprotein (LDL(ox)). Component of the GAIT complex. Interacts with FKBP6; leading to inhibit GAPDH catalytic activity. Interacts with TRAF2, promoting TRAF2 ubiquitination. Interacts with TRAF3, promoting TRAF3 ubiquitination.</text>
</comment>
<proteinExistence type="inferred from homology"/>
<dbReference type="Pfam" id="PF02800">
    <property type="entry name" value="Gp_dh_C"/>
    <property type="match status" value="1"/>
</dbReference>
<evidence type="ECO:0000256" key="15">
    <source>
        <dbReference type="ARBA" id="ARBA00023152"/>
    </source>
</evidence>
<dbReference type="AlphaFoldDB" id="A0A485P8S4"/>
<evidence type="ECO:0000256" key="17">
    <source>
        <dbReference type="ARBA" id="ARBA00023242"/>
    </source>
</evidence>
<keyword evidence="15" id="KW-0324">Glycolysis</keyword>